<evidence type="ECO:0000313" key="2">
    <source>
        <dbReference type="EMBL" id="PTL58558.1"/>
    </source>
</evidence>
<sequence length="101" mass="10621">MPLRTTFLTAAVTATVALVPAVATAPLAGAATKKKTGCAALKTKKQQTACKKGRKTTKLRRGQVCSLGKAKGAEYKRLGYFCLDISAGQDGSLTYLEELGR</sequence>
<feature type="signal peptide" evidence="1">
    <location>
        <begin position="1"/>
        <end position="25"/>
    </location>
</feature>
<accession>A0A2T4UH63</accession>
<gene>
    <name evidence="2" type="ORF">C7Y72_02235</name>
</gene>
<organism evidence="2 3">
    <name type="scientific">Paraconexibacter algicola</name>
    <dbReference type="NCBI Taxonomy" id="2133960"/>
    <lineage>
        <taxon>Bacteria</taxon>
        <taxon>Bacillati</taxon>
        <taxon>Actinomycetota</taxon>
        <taxon>Thermoleophilia</taxon>
        <taxon>Solirubrobacterales</taxon>
        <taxon>Paraconexibacteraceae</taxon>
        <taxon>Paraconexibacter</taxon>
    </lineage>
</organism>
<evidence type="ECO:0000313" key="3">
    <source>
        <dbReference type="Proteomes" id="UP000240739"/>
    </source>
</evidence>
<comment type="caution">
    <text evidence="2">The sequence shown here is derived from an EMBL/GenBank/DDBJ whole genome shotgun (WGS) entry which is preliminary data.</text>
</comment>
<name>A0A2T4UH63_9ACTN</name>
<reference evidence="2 3" key="1">
    <citation type="submission" date="2018-03" db="EMBL/GenBank/DDBJ databases">
        <title>Aquarubrobacter algicola gen. nov., sp. nov., a novel actinobacterium isolated from shallow eutrophic lake during the end of cyanobacterial harmful algal blooms.</title>
        <authorList>
            <person name="Chun S.J."/>
        </authorList>
    </citation>
    <scope>NUCLEOTIDE SEQUENCE [LARGE SCALE GENOMIC DNA]</scope>
    <source>
        <strain evidence="2 3">Seoho-28</strain>
    </source>
</reference>
<feature type="chain" id="PRO_5038611918" evidence="1">
    <location>
        <begin position="26"/>
        <end position="101"/>
    </location>
</feature>
<proteinExistence type="predicted"/>
<dbReference type="RefSeq" id="WP_107566996.1">
    <property type="nucleotide sequence ID" value="NZ_PYYB01000001.1"/>
</dbReference>
<dbReference type="AlphaFoldDB" id="A0A2T4UH63"/>
<dbReference type="EMBL" id="PYYB01000001">
    <property type="protein sequence ID" value="PTL58558.1"/>
    <property type="molecule type" value="Genomic_DNA"/>
</dbReference>
<keyword evidence="3" id="KW-1185">Reference proteome</keyword>
<keyword evidence="1" id="KW-0732">Signal</keyword>
<protein>
    <submittedName>
        <fullName evidence="2">Uncharacterized protein</fullName>
    </submittedName>
</protein>
<dbReference type="Proteomes" id="UP000240739">
    <property type="component" value="Unassembled WGS sequence"/>
</dbReference>
<evidence type="ECO:0000256" key="1">
    <source>
        <dbReference type="SAM" id="SignalP"/>
    </source>
</evidence>